<reference evidence="6 7" key="1">
    <citation type="journal article" date="2010" name="Stand. Genomic Sci.">
        <title>Complete genome sequence of Ignisphaera aggregans type strain (AQ1.S1).</title>
        <authorList>
            <person name="Goker M."/>
            <person name="Held B."/>
            <person name="Lapidus A."/>
            <person name="Nolan M."/>
            <person name="Spring S."/>
            <person name="Yasawong M."/>
            <person name="Lucas S."/>
            <person name="Glavina Del Rio T."/>
            <person name="Tice H."/>
            <person name="Cheng J.F."/>
            <person name="Goodwin L."/>
            <person name="Tapia R."/>
            <person name="Pitluck S."/>
            <person name="Liolios K."/>
            <person name="Ivanova N."/>
            <person name="Mavromatis K."/>
            <person name="Mikhailova N."/>
            <person name="Pati A."/>
            <person name="Chen A."/>
            <person name="Palaniappan K."/>
            <person name="Brambilla E."/>
            <person name="Land M."/>
            <person name="Hauser L."/>
            <person name="Chang Y.J."/>
            <person name="Jeffries C.D."/>
            <person name="Brettin T."/>
            <person name="Detter J.C."/>
            <person name="Han C."/>
            <person name="Rohde M."/>
            <person name="Sikorski J."/>
            <person name="Woyke T."/>
            <person name="Bristow J."/>
            <person name="Eisen J.A."/>
            <person name="Markowitz V."/>
            <person name="Hugenholtz P."/>
            <person name="Kyrpides N.C."/>
            <person name="Klenk H.P."/>
        </authorList>
    </citation>
    <scope>NUCLEOTIDE SEQUENCE [LARGE SCALE GENOMIC DNA]</scope>
    <source>
        <strain evidence="7">DSM 17230 / JCM 13409 / AQ1.S1</strain>
    </source>
</reference>
<evidence type="ECO:0000256" key="5">
    <source>
        <dbReference type="RuleBase" id="RU000416"/>
    </source>
</evidence>
<keyword evidence="3 6" id="KW-0808">Transferase</keyword>
<keyword evidence="2 6" id="KW-0489">Methyltransferase</keyword>
<dbReference type="Pfam" id="PF00145">
    <property type="entry name" value="DNA_methylase"/>
    <property type="match status" value="1"/>
</dbReference>
<dbReference type="GO" id="GO:0044027">
    <property type="term" value="P:negative regulation of gene expression via chromosomal CpG island methylation"/>
    <property type="evidence" value="ECO:0007669"/>
    <property type="project" value="TreeGrafter"/>
</dbReference>
<dbReference type="BioCyc" id="IAGG583356:GHAH-115-MONOMER"/>
<dbReference type="STRING" id="583356.Igag_0106"/>
<organism evidence="6 7">
    <name type="scientific">Ignisphaera aggregans (strain DSM 17230 / JCM 13409 / AQ1.S1)</name>
    <dbReference type="NCBI Taxonomy" id="583356"/>
    <lineage>
        <taxon>Archaea</taxon>
        <taxon>Thermoproteota</taxon>
        <taxon>Thermoprotei</taxon>
        <taxon>Desulfurococcales</taxon>
        <taxon>Desulfurococcaceae</taxon>
        <taxon>Ignisphaera</taxon>
    </lineage>
</organism>
<evidence type="ECO:0000313" key="6">
    <source>
        <dbReference type="EMBL" id="ADM26958.1"/>
    </source>
</evidence>
<evidence type="ECO:0000256" key="3">
    <source>
        <dbReference type="ARBA" id="ARBA00022679"/>
    </source>
</evidence>
<accession>E0SPT6</accession>
<dbReference type="Gene3D" id="3.90.120.10">
    <property type="entry name" value="DNA Methylase, subunit A, domain 2"/>
    <property type="match status" value="1"/>
</dbReference>
<evidence type="ECO:0000256" key="4">
    <source>
        <dbReference type="ARBA" id="ARBA00022691"/>
    </source>
</evidence>
<keyword evidence="4" id="KW-0949">S-adenosyl-L-methionine</keyword>
<dbReference type="KEGG" id="iag:Igag_0106"/>
<evidence type="ECO:0000256" key="2">
    <source>
        <dbReference type="ARBA" id="ARBA00022603"/>
    </source>
</evidence>
<dbReference type="InterPro" id="IPR001525">
    <property type="entry name" value="C5_MeTfrase"/>
</dbReference>
<dbReference type="PROSITE" id="PS51679">
    <property type="entry name" value="SAM_MT_C5"/>
    <property type="match status" value="1"/>
</dbReference>
<comment type="similarity">
    <text evidence="5">Belongs to the class I-like SAM-binding methyltransferase superfamily. C5-methyltransferase family.</text>
</comment>
<keyword evidence="7" id="KW-1185">Reference proteome</keyword>
<dbReference type="GO" id="GO:0032259">
    <property type="term" value="P:methylation"/>
    <property type="evidence" value="ECO:0007669"/>
    <property type="project" value="UniProtKB-KW"/>
</dbReference>
<dbReference type="SUPFAM" id="SSF53335">
    <property type="entry name" value="S-adenosyl-L-methionine-dependent methyltransferases"/>
    <property type="match status" value="1"/>
</dbReference>
<dbReference type="InterPro" id="IPR050390">
    <property type="entry name" value="C5-Methyltransferase"/>
</dbReference>
<dbReference type="InterPro" id="IPR029063">
    <property type="entry name" value="SAM-dependent_MTases_sf"/>
</dbReference>
<dbReference type="Proteomes" id="UP000001304">
    <property type="component" value="Chromosome"/>
</dbReference>
<dbReference type="PRINTS" id="PR00105">
    <property type="entry name" value="C5METTRFRASE"/>
</dbReference>
<dbReference type="EMBL" id="CP002098">
    <property type="protein sequence ID" value="ADM26958.1"/>
    <property type="molecule type" value="Genomic_DNA"/>
</dbReference>
<dbReference type="EC" id="2.1.1.37" evidence="1"/>
<dbReference type="AlphaFoldDB" id="E0SPT6"/>
<dbReference type="REBASE" id="27696">
    <property type="entry name" value="M.IagORF106P"/>
</dbReference>
<protein>
    <recommendedName>
        <fullName evidence="1">DNA (cytosine-5-)-methyltransferase</fullName>
        <ecNumber evidence="1">2.1.1.37</ecNumber>
    </recommendedName>
</protein>
<dbReference type="Gene3D" id="3.40.50.150">
    <property type="entry name" value="Vaccinia Virus protein VP39"/>
    <property type="match status" value="1"/>
</dbReference>
<proteinExistence type="inferred from homology"/>
<sequence length="320" mass="36169">MNMSSLSIVDIFCGGGGFSCGFKRGGFKILVAIDNDPACAKTYKSNFPEATVVVEDIRNINGNDIIHLAKQKPLIVIGSPPCEPFTGANPNRMKDPIDRLYKDHMGQLTIEYIRIVGELKPKIFIMENVPAIIEGDLKEALIGEFKSIGYPNIYFNFLKAEDFGTPSHRLRVFISNIPLRPTALKERITVKEALRDLPPPQFSNIPNHEFVPLSDKKARKIAKIKHGKAMYFYQGYSRRLPNYIRLNPDDIAPTVLGSSRFIHPFEDRLLTVREQARLMGYSDHHIFYGGRDQQFNQVGESVPPPLSFAIAEFIKNIIVY</sequence>
<dbReference type="NCBIfam" id="TIGR00675">
    <property type="entry name" value="dcm"/>
    <property type="match status" value="1"/>
</dbReference>
<gene>
    <name evidence="6" type="ordered locus">Igag_0106</name>
</gene>
<dbReference type="HOGENOM" id="CLU_006958_2_2_2"/>
<evidence type="ECO:0000313" key="7">
    <source>
        <dbReference type="Proteomes" id="UP000001304"/>
    </source>
</evidence>
<dbReference type="GO" id="GO:0003677">
    <property type="term" value="F:DNA binding"/>
    <property type="evidence" value="ECO:0007669"/>
    <property type="project" value="TreeGrafter"/>
</dbReference>
<dbReference type="PANTHER" id="PTHR10629:SF52">
    <property type="entry name" value="DNA (CYTOSINE-5)-METHYLTRANSFERASE 1"/>
    <property type="match status" value="1"/>
</dbReference>
<name>E0SPT6_IGNAA</name>
<dbReference type="GO" id="GO:0003886">
    <property type="term" value="F:DNA (cytosine-5-)-methyltransferase activity"/>
    <property type="evidence" value="ECO:0007669"/>
    <property type="project" value="UniProtKB-EC"/>
</dbReference>
<evidence type="ECO:0000256" key="1">
    <source>
        <dbReference type="ARBA" id="ARBA00011975"/>
    </source>
</evidence>
<dbReference type="PANTHER" id="PTHR10629">
    <property type="entry name" value="CYTOSINE-SPECIFIC METHYLTRANSFERASE"/>
    <property type="match status" value="1"/>
</dbReference>